<evidence type="ECO:0008006" key="4">
    <source>
        <dbReference type="Google" id="ProtNLM"/>
    </source>
</evidence>
<evidence type="ECO:0000313" key="3">
    <source>
        <dbReference type="Proteomes" id="UP000034739"/>
    </source>
</evidence>
<dbReference type="PANTHER" id="PTHR38454:SF1">
    <property type="entry name" value="INTEGRAL MEMBRANE PROTEIN"/>
    <property type="match status" value="1"/>
</dbReference>
<feature type="transmembrane region" description="Helical" evidence="1">
    <location>
        <begin position="464"/>
        <end position="485"/>
    </location>
</feature>
<accession>A0A0G1U443</accession>
<comment type="caution">
    <text evidence="2">The sequence shown here is derived from an EMBL/GenBank/DDBJ whole genome shotgun (WGS) entry which is preliminary data.</text>
</comment>
<feature type="transmembrane region" description="Helical" evidence="1">
    <location>
        <begin position="120"/>
        <end position="140"/>
    </location>
</feature>
<feature type="transmembrane region" description="Helical" evidence="1">
    <location>
        <begin position="311"/>
        <end position="328"/>
    </location>
</feature>
<dbReference type="EMBL" id="LCOY01000001">
    <property type="protein sequence ID" value="KKU88852.1"/>
    <property type="molecule type" value="Genomic_DNA"/>
</dbReference>
<feature type="transmembrane region" description="Helical" evidence="1">
    <location>
        <begin position="12"/>
        <end position="29"/>
    </location>
</feature>
<reference evidence="2 3" key="1">
    <citation type="journal article" date="2015" name="Nature">
        <title>rRNA introns, odd ribosomes, and small enigmatic genomes across a large radiation of phyla.</title>
        <authorList>
            <person name="Brown C.T."/>
            <person name="Hug L.A."/>
            <person name="Thomas B.C."/>
            <person name="Sharon I."/>
            <person name="Castelle C.J."/>
            <person name="Singh A."/>
            <person name="Wilkins M.J."/>
            <person name="Williams K.H."/>
            <person name="Banfield J.F."/>
        </authorList>
    </citation>
    <scope>NUCLEOTIDE SEQUENCE [LARGE SCALE GENOMIC DNA]</scope>
</reference>
<name>A0A0G1U443_9BACT</name>
<feature type="transmembrane region" description="Helical" evidence="1">
    <location>
        <begin position="406"/>
        <end position="429"/>
    </location>
</feature>
<sequence length="774" mass="87369">MKILKLFQKFWPVLIIGVVWFIFASPYFLKGLAPFPSKYLVTFFAPWSASYGMPLKNNAMPDVITQIYPWKRLTIDTWRQGQIPLWNPYSFAGTQHAGNYQTAVFSPFNLLFFLTSEIDAWSLLVLLQPLLAGIFMYIFLRSLERSEAACVVGSTAFMFCGFLVVWMAYATLGYAALWLPLILFAIHRQFVKPSWWHLLLVSVGLALSFLSGHFQISLYVSGLVLCYIFAKTIATKQWRVGGMLLLFFAFGIGLSVPQFTLTFNAFEQSVRSTNFMKGEVIPWQYLITLLAPDFFGNPVTRNDWFGHYAEWAGYIGVVPLFLALYAIIRKKAFQVLFFAIAGIATLALALPTPLNDLIYALKIPVLGTSGASRIIVLFSFCLATLASFGFDAFLSDRENGRRKWLTGLAMGAFLVVALLWASVLLGSWLTGENKTIAMRNLLLPTAILVITIVLTQAGFSRKKYIRLIVVGALVGLVAFDMLRFASKWMPFDPKGFVYPKQKLLEYLNPKQIGYYRVFGNIGNEVGTMFGVPLIEGYDAMYQGRYGEFIGTAADGTIKSPQRSVVLIDRQGRYTEDALQLLGVRYVVHRISDGQNVWAFPFWKYPHYRSSYRDEHFEVLENTQAYLRTFLASSYILAASDQEVIDRLWSTDFFRKTTLVLEQEPEIKPAEGEGTSAISKYSPTEVIIEVKTSAPKLLFLSDTYEKGWKVTVDGKITPLYRADYAFRAVGVPTGEHIVRFFYDPPGFGISLLLAGISMMALVVGSVKKIYEDRHL</sequence>
<organism evidence="2 3">
    <name type="scientific">Candidatus Gottesmanbacteria bacterium GW2011_GWA2_47_9</name>
    <dbReference type="NCBI Taxonomy" id="1618445"/>
    <lineage>
        <taxon>Bacteria</taxon>
        <taxon>Candidatus Gottesmaniibacteriota</taxon>
    </lineage>
</organism>
<evidence type="ECO:0000256" key="1">
    <source>
        <dbReference type="SAM" id="Phobius"/>
    </source>
</evidence>
<feature type="transmembrane region" description="Helical" evidence="1">
    <location>
        <begin position="335"/>
        <end position="354"/>
    </location>
</feature>
<feature type="transmembrane region" description="Helical" evidence="1">
    <location>
        <begin position="152"/>
        <end position="177"/>
    </location>
</feature>
<feature type="transmembrane region" description="Helical" evidence="1">
    <location>
        <begin position="242"/>
        <end position="266"/>
    </location>
</feature>
<feature type="transmembrane region" description="Helical" evidence="1">
    <location>
        <begin position="197"/>
        <end position="230"/>
    </location>
</feature>
<feature type="transmembrane region" description="Helical" evidence="1">
    <location>
        <begin position="374"/>
        <end position="394"/>
    </location>
</feature>
<dbReference type="PANTHER" id="PTHR38454">
    <property type="entry name" value="INTEGRAL MEMBRANE PROTEIN-RELATED"/>
    <property type="match status" value="1"/>
</dbReference>
<proteinExistence type="predicted"/>
<dbReference type="AlphaFoldDB" id="A0A0G1U443"/>
<keyword evidence="1" id="KW-0472">Membrane</keyword>
<feature type="transmembrane region" description="Helical" evidence="1">
    <location>
        <begin position="746"/>
        <end position="765"/>
    </location>
</feature>
<dbReference type="Pfam" id="PF09586">
    <property type="entry name" value="YfhO"/>
    <property type="match status" value="2"/>
</dbReference>
<protein>
    <recommendedName>
        <fullName evidence="4">Bacterial membrane protein YfhO</fullName>
    </recommendedName>
</protein>
<evidence type="ECO:0000313" key="2">
    <source>
        <dbReference type="EMBL" id="KKU88852.1"/>
    </source>
</evidence>
<feature type="transmembrane region" description="Helical" evidence="1">
    <location>
        <begin position="441"/>
        <end position="459"/>
    </location>
</feature>
<keyword evidence="1" id="KW-1133">Transmembrane helix</keyword>
<gene>
    <name evidence="2" type="ORF">UY16_C0001G0006</name>
</gene>
<keyword evidence="1" id="KW-0812">Transmembrane</keyword>
<dbReference type="Proteomes" id="UP000034739">
    <property type="component" value="Unassembled WGS sequence"/>
</dbReference>
<dbReference type="InterPro" id="IPR018580">
    <property type="entry name" value="Uncharacterised_YfhO"/>
</dbReference>